<dbReference type="HOGENOM" id="CLU_2409651_0_0_4"/>
<proteinExistence type="predicted"/>
<keyword evidence="3" id="KW-1185">Reference proteome</keyword>
<name>B1XZ79_LEPCP</name>
<evidence type="ECO:0000313" key="3">
    <source>
        <dbReference type="Proteomes" id="UP000001693"/>
    </source>
</evidence>
<accession>B1XZ79</accession>
<evidence type="ECO:0000313" key="2">
    <source>
        <dbReference type="EMBL" id="ACB35249.1"/>
    </source>
</evidence>
<dbReference type="EMBL" id="CP001013">
    <property type="protein sequence ID" value="ACB35249.1"/>
    <property type="molecule type" value="Genomic_DNA"/>
</dbReference>
<protein>
    <submittedName>
        <fullName evidence="2">Uncharacterized protein</fullName>
    </submittedName>
</protein>
<feature type="region of interest" description="Disordered" evidence="1">
    <location>
        <begin position="1"/>
        <end position="20"/>
    </location>
</feature>
<sequence>MAPTIGAMNTPTPPSTPRPASVSLYLRVDGSLLIVRDGQDIEMKLTPRQLLELGMDALQLAAQQEPMLMDDVAEVLANTRIPTVQEAGHVPH</sequence>
<reference evidence="2 3" key="1">
    <citation type="submission" date="2008-03" db="EMBL/GenBank/DDBJ databases">
        <title>Complete sequence of Leptothrix cholodnii SP-6.</title>
        <authorList>
            <consortium name="US DOE Joint Genome Institute"/>
            <person name="Copeland A."/>
            <person name="Lucas S."/>
            <person name="Lapidus A."/>
            <person name="Glavina del Rio T."/>
            <person name="Dalin E."/>
            <person name="Tice H."/>
            <person name="Bruce D."/>
            <person name="Goodwin L."/>
            <person name="Pitluck S."/>
            <person name="Chertkov O."/>
            <person name="Brettin T."/>
            <person name="Detter J.C."/>
            <person name="Han C."/>
            <person name="Kuske C.R."/>
            <person name="Schmutz J."/>
            <person name="Larimer F."/>
            <person name="Land M."/>
            <person name="Hauser L."/>
            <person name="Kyrpides N."/>
            <person name="Lykidis A."/>
            <person name="Emerson D."/>
            <person name="Richardson P."/>
        </authorList>
    </citation>
    <scope>NUCLEOTIDE SEQUENCE [LARGE SCALE GENOMIC DNA]</scope>
    <source>
        <strain evidence="3">ATCC 51168 / LMG 8142 / SP-6</strain>
    </source>
</reference>
<dbReference type="Proteomes" id="UP000001693">
    <property type="component" value="Chromosome"/>
</dbReference>
<organism evidence="2 3">
    <name type="scientific">Leptothrix cholodnii (strain ATCC 51168 / LMG 8142 / SP-6)</name>
    <name type="common">Leptothrix discophora (strain SP-6)</name>
    <dbReference type="NCBI Taxonomy" id="395495"/>
    <lineage>
        <taxon>Bacteria</taxon>
        <taxon>Pseudomonadati</taxon>
        <taxon>Pseudomonadota</taxon>
        <taxon>Betaproteobacteria</taxon>
        <taxon>Burkholderiales</taxon>
        <taxon>Sphaerotilaceae</taxon>
        <taxon>Leptothrix</taxon>
    </lineage>
</organism>
<dbReference type="AlphaFoldDB" id="B1XZ79"/>
<evidence type="ECO:0000256" key="1">
    <source>
        <dbReference type="SAM" id="MobiDB-lite"/>
    </source>
</evidence>
<gene>
    <name evidence="2" type="ordered locus">Lcho_2987</name>
</gene>
<dbReference type="STRING" id="395495.Lcho_2987"/>
<dbReference type="KEGG" id="lch:Lcho_2987"/>